<keyword evidence="3" id="KW-1185">Reference proteome</keyword>
<sequence length="87" mass="9363">MATSVANLSSSCSCSSSIAACSQQRLSSASSLRASPLVFSHHRISSPPNDESYSLTDKAKERTNEHGASSDSTASERIETERVRRCR</sequence>
<name>A0A388LG74_CHABU</name>
<evidence type="ECO:0000256" key="1">
    <source>
        <dbReference type="SAM" id="MobiDB-lite"/>
    </source>
</evidence>
<accession>A0A388LG74</accession>
<dbReference type="Proteomes" id="UP000265515">
    <property type="component" value="Unassembled WGS sequence"/>
</dbReference>
<organism evidence="2 3">
    <name type="scientific">Chara braunii</name>
    <name type="common">Braun's stonewort</name>
    <dbReference type="NCBI Taxonomy" id="69332"/>
    <lineage>
        <taxon>Eukaryota</taxon>
        <taxon>Viridiplantae</taxon>
        <taxon>Streptophyta</taxon>
        <taxon>Charophyceae</taxon>
        <taxon>Charales</taxon>
        <taxon>Characeae</taxon>
        <taxon>Chara</taxon>
    </lineage>
</organism>
<dbReference type="Gramene" id="GBG81316">
    <property type="protein sequence ID" value="GBG81316"/>
    <property type="gene ID" value="CBR_g31991"/>
</dbReference>
<feature type="region of interest" description="Disordered" evidence="1">
    <location>
        <begin position="41"/>
        <end position="87"/>
    </location>
</feature>
<reference evidence="2 3" key="1">
    <citation type="journal article" date="2018" name="Cell">
        <title>The Chara Genome: Secondary Complexity and Implications for Plant Terrestrialization.</title>
        <authorList>
            <person name="Nishiyama T."/>
            <person name="Sakayama H."/>
            <person name="Vries J.D."/>
            <person name="Buschmann H."/>
            <person name="Saint-Marcoux D."/>
            <person name="Ullrich K.K."/>
            <person name="Haas F.B."/>
            <person name="Vanderstraeten L."/>
            <person name="Becker D."/>
            <person name="Lang D."/>
            <person name="Vosolsobe S."/>
            <person name="Rombauts S."/>
            <person name="Wilhelmsson P.K.I."/>
            <person name="Janitza P."/>
            <person name="Kern R."/>
            <person name="Heyl A."/>
            <person name="Rumpler F."/>
            <person name="Villalobos L.I.A.C."/>
            <person name="Clay J.M."/>
            <person name="Skokan R."/>
            <person name="Toyoda A."/>
            <person name="Suzuki Y."/>
            <person name="Kagoshima H."/>
            <person name="Schijlen E."/>
            <person name="Tajeshwar N."/>
            <person name="Catarino B."/>
            <person name="Hetherington A.J."/>
            <person name="Saltykova A."/>
            <person name="Bonnot C."/>
            <person name="Breuninger H."/>
            <person name="Symeonidi A."/>
            <person name="Radhakrishnan G.V."/>
            <person name="Van Nieuwerburgh F."/>
            <person name="Deforce D."/>
            <person name="Chang C."/>
            <person name="Karol K.G."/>
            <person name="Hedrich R."/>
            <person name="Ulvskov P."/>
            <person name="Glockner G."/>
            <person name="Delwiche C.F."/>
            <person name="Petrasek J."/>
            <person name="Van de Peer Y."/>
            <person name="Friml J."/>
            <person name="Beilby M."/>
            <person name="Dolan L."/>
            <person name="Kohara Y."/>
            <person name="Sugano S."/>
            <person name="Fujiyama A."/>
            <person name="Delaux P.-M."/>
            <person name="Quint M."/>
            <person name="TheiBen G."/>
            <person name="Hagemann M."/>
            <person name="Harholt J."/>
            <person name="Dunand C."/>
            <person name="Zachgo S."/>
            <person name="Langdale J."/>
            <person name="Maumus F."/>
            <person name="Straeten D.V.D."/>
            <person name="Gould S.B."/>
            <person name="Rensing S.A."/>
        </authorList>
    </citation>
    <scope>NUCLEOTIDE SEQUENCE [LARGE SCALE GENOMIC DNA]</scope>
    <source>
        <strain evidence="2 3">S276</strain>
    </source>
</reference>
<feature type="compositionally biased region" description="Basic and acidic residues" evidence="1">
    <location>
        <begin position="74"/>
        <end position="87"/>
    </location>
</feature>
<protein>
    <submittedName>
        <fullName evidence="2">Uncharacterized protein</fullName>
    </submittedName>
</protein>
<evidence type="ECO:0000313" key="2">
    <source>
        <dbReference type="EMBL" id="GBG81316.1"/>
    </source>
</evidence>
<dbReference type="EMBL" id="BFEA01000371">
    <property type="protein sequence ID" value="GBG81316.1"/>
    <property type="molecule type" value="Genomic_DNA"/>
</dbReference>
<proteinExistence type="predicted"/>
<comment type="caution">
    <text evidence="2">The sequence shown here is derived from an EMBL/GenBank/DDBJ whole genome shotgun (WGS) entry which is preliminary data.</text>
</comment>
<dbReference type="AlphaFoldDB" id="A0A388LG74"/>
<feature type="compositionally biased region" description="Polar residues" evidence="1">
    <location>
        <begin position="46"/>
        <end position="55"/>
    </location>
</feature>
<evidence type="ECO:0000313" key="3">
    <source>
        <dbReference type="Proteomes" id="UP000265515"/>
    </source>
</evidence>
<gene>
    <name evidence="2" type="ORF">CBR_g31991</name>
</gene>